<evidence type="ECO:0000256" key="1">
    <source>
        <dbReference type="SAM" id="MobiDB-lite"/>
    </source>
</evidence>
<dbReference type="CDD" id="cd15457">
    <property type="entry name" value="NADAR"/>
    <property type="match status" value="1"/>
</dbReference>
<dbReference type="SUPFAM" id="SSF143990">
    <property type="entry name" value="YbiA-like"/>
    <property type="match status" value="1"/>
</dbReference>
<dbReference type="AlphaFoldDB" id="A0A9Q9AR85"/>
<dbReference type="Pfam" id="PF08719">
    <property type="entry name" value="NADAR"/>
    <property type="match status" value="1"/>
</dbReference>
<protein>
    <submittedName>
        <fullName evidence="3">YbiA-like superfamily protein</fullName>
    </submittedName>
</protein>
<feature type="domain" description="NADAR" evidence="2">
    <location>
        <begin position="40"/>
        <end position="148"/>
    </location>
</feature>
<organism evidence="3 4">
    <name type="scientific">Septoria linicola</name>
    <dbReference type="NCBI Taxonomy" id="215465"/>
    <lineage>
        <taxon>Eukaryota</taxon>
        <taxon>Fungi</taxon>
        <taxon>Dikarya</taxon>
        <taxon>Ascomycota</taxon>
        <taxon>Pezizomycotina</taxon>
        <taxon>Dothideomycetes</taxon>
        <taxon>Dothideomycetidae</taxon>
        <taxon>Mycosphaerellales</taxon>
        <taxon>Mycosphaerellaceae</taxon>
        <taxon>Septoria</taxon>
    </lineage>
</organism>
<dbReference type="NCBIfam" id="TIGR02464">
    <property type="entry name" value="ribofla_fusion"/>
    <property type="match status" value="1"/>
</dbReference>
<accession>A0A9Q9AR85</accession>
<dbReference type="OrthoDB" id="206452at2759"/>
<feature type="compositionally biased region" description="Basic and acidic residues" evidence="1">
    <location>
        <begin position="33"/>
        <end position="44"/>
    </location>
</feature>
<dbReference type="EMBL" id="CP099422">
    <property type="protein sequence ID" value="USW53079.1"/>
    <property type="molecule type" value="Genomic_DNA"/>
</dbReference>
<evidence type="ECO:0000313" key="3">
    <source>
        <dbReference type="EMBL" id="USW53079.1"/>
    </source>
</evidence>
<dbReference type="Gene3D" id="1.10.357.40">
    <property type="entry name" value="YbiA-like"/>
    <property type="match status" value="1"/>
</dbReference>
<dbReference type="Proteomes" id="UP001056384">
    <property type="component" value="Chromosome 5"/>
</dbReference>
<sequence>MMYNKALIIATLDPPENKKRSQTATGPPPVLMDEARRTSPERVLAEQQPNQQKYLVRSISFTKWGEKKWDATKFDVVVKGNYYKFSQNPELKTLLLDTGDRELLEAAPRDRIWGIDFEASDAKKHIHRKDWGANLLGKAQMTVREMLRAEEAEEQGERPSE</sequence>
<reference evidence="3" key="1">
    <citation type="submission" date="2022-06" db="EMBL/GenBank/DDBJ databases">
        <title>Complete genome sequences of two strains of the flax pathogen Septoria linicola.</title>
        <authorList>
            <person name="Lapalu N."/>
            <person name="Simon A."/>
            <person name="Demenou B."/>
            <person name="Paumier D."/>
            <person name="Guillot M.-P."/>
            <person name="Gout L."/>
            <person name="Valade R."/>
        </authorList>
    </citation>
    <scope>NUCLEOTIDE SEQUENCE</scope>
    <source>
        <strain evidence="3">SE15195</strain>
    </source>
</reference>
<feature type="region of interest" description="Disordered" evidence="1">
    <location>
        <begin position="14"/>
        <end position="49"/>
    </location>
</feature>
<dbReference type="InterPro" id="IPR037238">
    <property type="entry name" value="YbiA-like_sf"/>
</dbReference>
<name>A0A9Q9AR85_9PEZI</name>
<evidence type="ECO:0000313" key="4">
    <source>
        <dbReference type="Proteomes" id="UP001056384"/>
    </source>
</evidence>
<gene>
    <name evidence="3" type="ORF">Slin15195_G063980</name>
</gene>
<proteinExistence type="predicted"/>
<keyword evidence="4" id="KW-1185">Reference proteome</keyword>
<dbReference type="InterPro" id="IPR012816">
    <property type="entry name" value="NADAR"/>
</dbReference>
<evidence type="ECO:0000259" key="2">
    <source>
        <dbReference type="Pfam" id="PF08719"/>
    </source>
</evidence>